<dbReference type="Proteomes" id="UP000319375">
    <property type="component" value="Unassembled WGS sequence"/>
</dbReference>
<accession>A0A5C5RPE2</accession>
<gene>
    <name evidence="2" type="ORF">FK530_23885</name>
</gene>
<keyword evidence="1" id="KW-0472">Membrane</keyword>
<feature type="transmembrane region" description="Helical" evidence="1">
    <location>
        <begin position="12"/>
        <end position="39"/>
    </location>
</feature>
<keyword evidence="1" id="KW-0812">Transmembrane</keyword>
<sequence length="215" mass="24484">MEWINAHPLASLLFWWAIAFTVLYIGRHLVAWLLVQLLIRIMPSRERKINKHYSVLDRRPRELVPDASMPYSTIKRQRVPSGLTKAQFKEWEHIADLAVPIDHMDLVSWAQWDMRRSRLVGLIVRTRERLGGASGLVITLAVAWWLRPIPGVVSWINDAWTRIGSFVSEGQLPRYLPAVLLVLGLIIAIGRMPLIDGTAARSGDSVGVMPLRRLC</sequence>
<organism evidence="2 3">
    <name type="scientific">Tsukamurella conjunctivitidis</name>
    <dbReference type="NCBI Taxonomy" id="2592068"/>
    <lineage>
        <taxon>Bacteria</taxon>
        <taxon>Bacillati</taxon>
        <taxon>Actinomycetota</taxon>
        <taxon>Actinomycetes</taxon>
        <taxon>Mycobacteriales</taxon>
        <taxon>Tsukamurellaceae</taxon>
        <taxon>Tsukamurella</taxon>
    </lineage>
</organism>
<dbReference type="EMBL" id="VIGX01000034">
    <property type="protein sequence ID" value="TWS24550.1"/>
    <property type="molecule type" value="Genomic_DNA"/>
</dbReference>
<proteinExistence type="predicted"/>
<comment type="caution">
    <text evidence="2">The sequence shown here is derived from an EMBL/GenBank/DDBJ whole genome shotgun (WGS) entry which is preliminary data.</text>
</comment>
<dbReference type="AlphaFoldDB" id="A0A5C5RPE2"/>
<evidence type="ECO:0000313" key="3">
    <source>
        <dbReference type="Proteomes" id="UP000319375"/>
    </source>
</evidence>
<evidence type="ECO:0000313" key="2">
    <source>
        <dbReference type="EMBL" id="TWS24550.1"/>
    </source>
</evidence>
<reference evidence="2 3" key="1">
    <citation type="submission" date="2019-06" db="EMBL/GenBank/DDBJ databases">
        <title>Tsukamurella conjunctivitidis sp. nov., Tsukamurella assacharolytica sp. nov. and Tsukamurella sputae sp. nov. isolated from patients with conjunctivitis, bacteraemia (lymphoma) and respiratory infection (sputum) in Hong Kong.</title>
        <authorList>
            <person name="Teng J.L.L."/>
            <person name="Lee H.H."/>
            <person name="Fong J.Y.H."/>
            <person name="Fok K.M.N."/>
            <person name="Lau S.K.P."/>
            <person name="Woo P.C.Y."/>
        </authorList>
    </citation>
    <scope>NUCLEOTIDE SEQUENCE [LARGE SCALE GENOMIC DNA]</scope>
    <source>
        <strain evidence="2 3">HKU72</strain>
    </source>
</reference>
<protein>
    <submittedName>
        <fullName evidence="2">Uncharacterized protein</fullName>
    </submittedName>
</protein>
<feature type="transmembrane region" description="Helical" evidence="1">
    <location>
        <begin position="175"/>
        <end position="194"/>
    </location>
</feature>
<dbReference type="RefSeq" id="WP_146489362.1">
    <property type="nucleotide sequence ID" value="NZ_VIGX01000034.1"/>
</dbReference>
<feature type="transmembrane region" description="Helical" evidence="1">
    <location>
        <begin position="130"/>
        <end position="146"/>
    </location>
</feature>
<keyword evidence="1" id="KW-1133">Transmembrane helix</keyword>
<evidence type="ECO:0000256" key="1">
    <source>
        <dbReference type="SAM" id="Phobius"/>
    </source>
</evidence>
<name>A0A5C5RPE2_9ACTN</name>
<keyword evidence="3" id="KW-1185">Reference proteome</keyword>